<dbReference type="Gene3D" id="3.30.450.20">
    <property type="entry name" value="PAS domain"/>
    <property type="match status" value="1"/>
</dbReference>
<keyword evidence="1" id="KW-0472">Membrane</keyword>
<dbReference type="SMART" id="SM00267">
    <property type="entry name" value="GGDEF"/>
    <property type="match status" value="1"/>
</dbReference>
<dbReference type="NCBIfam" id="TIGR00254">
    <property type="entry name" value="GGDEF"/>
    <property type="match status" value="1"/>
</dbReference>
<dbReference type="NCBIfam" id="TIGR00229">
    <property type="entry name" value="sensory_box"/>
    <property type="match status" value="1"/>
</dbReference>
<keyword evidence="6" id="KW-1185">Reference proteome</keyword>
<proteinExistence type="predicted"/>
<evidence type="ECO:0000259" key="2">
    <source>
        <dbReference type="PROSITE" id="PS50112"/>
    </source>
</evidence>
<keyword evidence="1" id="KW-0812">Transmembrane</keyword>
<evidence type="ECO:0000256" key="1">
    <source>
        <dbReference type="SAM" id="Phobius"/>
    </source>
</evidence>
<dbReference type="InterPro" id="IPR029787">
    <property type="entry name" value="Nucleotide_cyclase"/>
</dbReference>
<name>W0SJ46_9PROT</name>
<feature type="domain" description="PAC" evidence="3">
    <location>
        <begin position="358"/>
        <end position="409"/>
    </location>
</feature>
<reference evidence="5 6" key="1">
    <citation type="journal article" date="2014" name="Syst. Appl. Microbiol.">
        <title>Complete genomes of freshwater sulfur oxidizers Sulfuricella denitrificans skB26 and Sulfuritalea hydrogenivorans sk43H: genetic insights into the sulfur oxidation pathway of betaproteobacteria.</title>
        <authorList>
            <person name="Watanabe T."/>
            <person name="Kojima H."/>
            <person name="Fukui M."/>
        </authorList>
    </citation>
    <scope>NUCLEOTIDE SEQUENCE [LARGE SCALE GENOMIC DNA]</scope>
    <source>
        <strain evidence="5">DSM22779</strain>
    </source>
</reference>
<dbReference type="AlphaFoldDB" id="W0SJ46"/>
<dbReference type="Gene3D" id="3.30.70.270">
    <property type="match status" value="1"/>
</dbReference>
<evidence type="ECO:0000313" key="6">
    <source>
        <dbReference type="Proteomes" id="UP000031637"/>
    </source>
</evidence>
<dbReference type="EMBL" id="AP012547">
    <property type="protein sequence ID" value="BAO30018.1"/>
    <property type="molecule type" value="Genomic_DNA"/>
</dbReference>
<dbReference type="HOGENOM" id="CLU_033810_2_0_4"/>
<accession>W0SJ46</accession>
<dbReference type="CDD" id="cd01949">
    <property type="entry name" value="GGDEF"/>
    <property type="match status" value="1"/>
</dbReference>
<dbReference type="InterPro" id="IPR052163">
    <property type="entry name" value="DGC-Regulatory_Protein"/>
</dbReference>
<dbReference type="FunFam" id="3.30.70.270:FF:000001">
    <property type="entry name" value="Diguanylate cyclase domain protein"/>
    <property type="match status" value="1"/>
</dbReference>
<feature type="transmembrane region" description="Helical" evidence="1">
    <location>
        <begin position="22"/>
        <end position="42"/>
    </location>
</feature>
<feature type="domain" description="GGDEF" evidence="4">
    <location>
        <begin position="441"/>
        <end position="574"/>
    </location>
</feature>
<dbReference type="PANTHER" id="PTHR46663">
    <property type="entry name" value="DIGUANYLATE CYCLASE DGCT-RELATED"/>
    <property type="match status" value="1"/>
</dbReference>
<dbReference type="Pfam" id="PF00990">
    <property type="entry name" value="GGDEF"/>
    <property type="match status" value="1"/>
</dbReference>
<dbReference type="InterPro" id="IPR035965">
    <property type="entry name" value="PAS-like_dom_sf"/>
</dbReference>
<dbReference type="InterPro" id="IPR000160">
    <property type="entry name" value="GGDEF_dom"/>
</dbReference>
<evidence type="ECO:0000259" key="3">
    <source>
        <dbReference type="PROSITE" id="PS50113"/>
    </source>
</evidence>
<dbReference type="Pfam" id="PF13426">
    <property type="entry name" value="PAS_9"/>
    <property type="match status" value="1"/>
</dbReference>
<keyword evidence="1" id="KW-1133">Transmembrane helix</keyword>
<dbReference type="Pfam" id="PF11845">
    <property type="entry name" value="Tll0287-like"/>
    <property type="match status" value="1"/>
</dbReference>
<dbReference type="InterPro" id="IPR043128">
    <property type="entry name" value="Rev_trsase/Diguanyl_cyclase"/>
</dbReference>
<sequence>MHNCTMSMPSIVSSPRGPGSRWWLPSLLFVAVGSAVMASWALDWRHAEDTMQSMARERGAALFQLVELARDWNARHGGVYVPVSETTRPNPYLEHQRRDVVTQDGVALTMVNPAFMTRQLAEIAEYADGVKLHITSLKPIRPANAPDAWETEALRRFEDGVDEVVELIPGPSPVHRYMAPLKVKQACLACHAKQGYTLGQIRGGISVTMPAGHLLAVRDSELVRTSMVHALVLAIIMALLHLLVARTRRHVAALEKLAATQEQVIAERTGSLMTANQDLARQVVERELAAAVFQNAAEAIIVTDDAGLIVQVNPAFSIITGYESSDVLGRPVSLLKSGRHSREFFTGMWHGLKRDGRWQGEVWNRRKDGEIFVVWLSITRIAGGGQPVRFVATLTDITRRKELEEKLRHQAYHDPLTGLPNRALFADRLQVAISQAHRHGRMFALCFADLDKFKPVNDQLGHAAGDDLLIETARRLRVSVRAADTVARLGGDEFGAILTEVGSRAEVEEVAARIVAELARPFELKAGTASISCSIGVALFPEHGVDVDTLQHNADAALYAVKEAGRNAYRFYVIGGAEN</sequence>
<feature type="transmembrane region" description="Helical" evidence="1">
    <location>
        <begin position="227"/>
        <end position="244"/>
    </location>
</feature>
<dbReference type="PROSITE" id="PS50112">
    <property type="entry name" value="PAS"/>
    <property type="match status" value="1"/>
</dbReference>
<evidence type="ECO:0000259" key="4">
    <source>
        <dbReference type="PROSITE" id="PS50887"/>
    </source>
</evidence>
<dbReference type="SUPFAM" id="SSF55785">
    <property type="entry name" value="PYP-like sensor domain (PAS domain)"/>
    <property type="match status" value="1"/>
</dbReference>
<dbReference type="PROSITE" id="PS50887">
    <property type="entry name" value="GGDEF"/>
    <property type="match status" value="1"/>
</dbReference>
<organism evidence="5 6">
    <name type="scientific">Sulfuritalea hydrogenivorans sk43H</name>
    <dbReference type="NCBI Taxonomy" id="1223802"/>
    <lineage>
        <taxon>Bacteria</taxon>
        <taxon>Pseudomonadati</taxon>
        <taxon>Pseudomonadota</taxon>
        <taxon>Betaproteobacteria</taxon>
        <taxon>Nitrosomonadales</taxon>
        <taxon>Sterolibacteriaceae</taxon>
        <taxon>Sulfuritalea</taxon>
    </lineage>
</organism>
<protein>
    <submittedName>
        <fullName evidence="5">PAS domain-containing protein/PAC sensor-containing diguanylate cyclase</fullName>
    </submittedName>
</protein>
<dbReference type="CDD" id="cd00130">
    <property type="entry name" value="PAS"/>
    <property type="match status" value="1"/>
</dbReference>
<feature type="domain" description="PAS" evidence="2">
    <location>
        <begin position="285"/>
        <end position="330"/>
    </location>
</feature>
<dbReference type="InterPro" id="IPR021796">
    <property type="entry name" value="Tll0287-like_dom"/>
</dbReference>
<dbReference type="InterPro" id="IPR000700">
    <property type="entry name" value="PAS-assoc_C"/>
</dbReference>
<dbReference type="PANTHER" id="PTHR46663:SF3">
    <property type="entry name" value="SLL0267 PROTEIN"/>
    <property type="match status" value="1"/>
</dbReference>
<dbReference type="STRING" id="1223802.SUTH_02228"/>
<dbReference type="Proteomes" id="UP000031637">
    <property type="component" value="Chromosome"/>
</dbReference>
<dbReference type="GO" id="GO:0003824">
    <property type="term" value="F:catalytic activity"/>
    <property type="evidence" value="ECO:0007669"/>
    <property type="project" value="UniProtKB-ARBA"/>
</dbReference>
<dbReference type="SMART" id="SM00091">
    <property type="entry name" value="PAS"/>
    <property type="match status" value="1"/>
</dbReference>
<dbReference type="InterPro" id="IPR001610">
    <property type="entry name" value="PAC"/>
</dbReference>
<dbReference type="SUPFAM" id="SSF55073">
    <property type="entry name" value="Nucleotide cyclase"/>
    <property type="match status" value="1"/>
</dbReference>
<dbReference type="KEGG" id="shd:SUTH_02228"/>
<dbReference type="InterPro" id="IPR000014">
    <property type="entry name" value="PAS"/>
</dbReference>
<dbReference type="SMART" id="SM00086">
    <property type="entry name" value="PAC"/>
    <property type="match status" value="1"/>
</dbReference>
<gene>
    <name evidence="5" type="ORF">SUTH_02228</name>
</gene>
<dbReference type="PROSITE" id="PS50113">
    <property type="entry name" value="PAC"/>
    <property type="match status" value="1"/>
</dbReference>
<evidence type="ECO:0000313" key="5">
    <source>
        <dbReference type="EMBL" id="BAO30018.1"/>
    </source>
</evidence>